<dbReference type="PANTHER" id="PTHR43179">
    <property type="entry name" value="RHAMNOSYLTRANSFERASE WBBL"/>
    <property type="match status" value="1"/>
</dbReference>
<evidence type="ECO:0000259" key="2">
    <source>
        <dbReference type="Pfam" id="PF00535"/>
    </source>
</evidence>
<organism evidence="3 4">
    <name type="scientific">Paenibacillus alvei</name>
    <name type="common">Bacillus alvei</name>
    <dbReference type="NCBI Taxonomy" id="44250"/>
    <lineage>
        <taxon>Bacteria</taxon>
        <taxon>Bacillati</taxon>
        <taxon>Bacillota</taxon>
        <taxon>Bacilli</taxon>
        <taxon>Bacillales</taxon>
        <taxon>Paenibacillaceae</taxon>
        <taxon>Paenibacillus</taxon>
    </lineage>
</organism>
<evidence type="ECO:0000256" key="1">
    <source>
        <dbReference type="SAM" id="MobiDB-lite"/>
    </source>
</evidence>
<dbReference type="Gene3D" id="3.90.550.10">
    <property type="entry name" value="Spore Coat Polysaccharide Biosynthesis Protein SpsA, Chain A"/>
    <property type="match status" value="1"/>
</dbReference>
<comment type="caution">
    <text evidence="3">The sequence shown here is derived from an EMBL/GenBank/DDBJ whole genome shotgun (WGS) entry which is preliminary data.</text>
</comment>
<dbReference type="PANTHER" id="PTHR43179:SF7">
    <property type="entry name" value="RHAMNOSYLTRANSFERASE WBBL"/>
    <property type="match status" value="1"/>
</dbReference>
<evidence type="ECO:0000313" key="4">
    <source>
        <dbReference type="Proteomes" id="UP000552038"/>
    </source>
</evidence>
<dbReference type="CDD" id="cd04186">
    <property type="entry name" value="GT_2_like_c"/>
    <property type="match status" value="1"/>
</dbReference>
<proteinExistence type="predicted"/>
<dbReference type="InterPro" id="IPR001173">
    <property type="entry name" value="Glyco_trans_2-like"/>
</dbReference>
<name>A0AAP7DJW7_PAEAL</name>
<dbReference type="Proteomes" id="UP000552038">
    <property type="component" value="Unassembled WGS sequence"/>
</dbReference>
<dbReference type="SUPFAM" id="SSF53448">
    <property type="entry name" value="Nucleotide-diphospho-sugar transferases"/>
    <property type="match status" value="1"/>
</dbReference>
<feature type="region of interest" description="Disordered" evidence="1">
    <location>
        <begin position="1"/>
        <end position="21"/>
    </location>
</feature>
<sequence>MFKKRRPLPRTSRQTKAQGQRIARHLLGKRKGERLTERYEYGYSLGYIEGLQAGQEKYGEQFEGTSIIIPTYNQVDVLEQCVDSIRAYTEVPYEIIVVDNASTDGTSAFLNKNAGQFRFYIHEKVRGFAGAVNTGLMMSKGTSICILNPDTFVTSNWLTNMLACLNSDLEIGMVGPVTYVLDEKQQLADTDEQMENLHHYHSESTSPVLDPSKWNSADHLESGCLLFRRSLFEETGYFDEGYGHVYYEVEDYNVRIRLSGRKLVVAQDTCIYQVVSKGTTASGDQSQSTNDNYASLFQKKWRNPYNWMHRVRERYDKQNGERCQTFYPTHVAVAGLSETVYWIEQGTKHPVEGNLTIPIVSVSQVDLRGWPTGSTVDAESVTKKWKESHTEDGGIAEGSVFTTESGRYYQRQGDLYREFMSEHALTRWELTEKVVERTEIEKEALEEGLPIMAAPEIHLHLL</sequence>
<reference evidence="3 4" key="1">
    <citation type="submission" date="2020-05" db="EMBL/GenBank/DDBJ databases">
        <title>Whole genome sequencing and identification of novel metabolites from Paenibacillus alvei strain JR949.</title>
        <authorList>
            <person name="Rajendhran J."/>
            <person name="Sree Pranav P."/>
            <person name="Mahalakshmi B."/>
            <person name="Karthikeyan R."/>
        </authorList>
    </citation>
    <scope>NUCLEOTIDE SEQUENCE [LARGE SCALE GENOMIC DNA]</scope>
    <source>
        <strain evidence="3 4">JR949</strain>
    </source>
</reference>
<evidence type="ECO:0000313" key="3">
    <source>
        <dbReference type="EMBL" id="NOJ72141.1"/>
    </source>
</evidence>
<dbReference type="AlphaFoldDB" id="A0AAP7DJW7"/>
<gene>
    <name evidence="3" type="ORF">HMI46_16445</name>
</gene>
<accession>A0AAP7DJW7</accession>
<feature type="domain" description="Glycosyltransferase 2-like" evidence="2">
    <location>
        <begin position="66"/>
        <end position="235"/>
    </location>
</feature>
<protein>
    <submittedName>
        <fullName evidence="3">Glycosyltransferase family 2 protein</fullName>
    </submittedName>
</protein>
<dbReference type="InterPro" id="IPR029044">
    <property type="entry name" value="Nucleotide-diphossugar_trans"/>
</dbReference>
<dbReference type="Pfam" id="PF00535">
    <property type="entry name" value="Glycos_transf_2"/>
    <property type="match status" value="1"/>
</dbReference>
<dbReference type="EMBL" id="JABFOR010000021">
    <property type="protein sequence ID" value="NOJ72141.1"/>
    <property type="molecule type" value="Genomic_DNA"/>
</dbReference>